<reference evidence="1" key="1">
    <citation type="journal article" date="2012" name="PLoS ONE">
        <title>Gene sets for utilization of primary and secondary nutrition supplies in the distal gut of endangered iberian lynx.</title>
        <authorList>
            <person name="Alcaide M."/>
            <person name="Messina E."/>
            <person name="Richter M."/>
            <person name="Bargiela R."/>
            <person name="Peplies J."/>
            <person name="Huws S.A."/>
            <person name="Newbold C.J."/>
            <person name="Golyshin P.N."/>
            <person name="Simon M.A."/>
            <person name="Lopez G."/>
            <person name="Yakimov M.M."/>
            <person name="Ferrer M."/>
        </authorList>
    </citation>
    <scope>NUCLEOTIDE SEQUENCE</scope>
</reference>
<protein>
    <submittedName>
        <fullName evidence="1">Uncharacterized protein</fullName>
    </submittedName>
</protein>
<feature type="non-terminal residue" evidence="1">
    <location>
        <position position="28"/>
    </location>
</feature>
<name>J9GI36_9ZZZZ</name>
<evidence type="ECO:0000313" key="1">
    <source>
        <dbReference type="EMBL" id="EJX01573.1"/>
    </source>
</evidence>
<dbReference type="EMBL" id="AMCI01002899">
    <property type="protein sequence ID" value="EJX01573.1"/>
    <property type="molecule type" value="Genomic_DNA"/>
</dbReference>
<proteinExistence type="predicted"/>
<sequence length="28" mass="3121">MGNKDYPADLMGDAYEILLKKFADDSKA</sequence>
<dbReference type="AlphaFoldDB" id="J9GI36"/>
<gene>
    <name evidence="1" type="ORF">EVA_10320</name>
</gene>
<organism evidence="1">
    <name type="scientific">gut metagenome</name>
    <dbReference type="NCBI Taxonomy" id="749906"/>
    <lineage>
        <taxon>unclassified sequences</taxon>
        <taxon>metagenomes</taxon>
        <taxon>organismal metagenomes</taxon>
    </lineage>
</organism>
<accession>J9GI36</accession>
<comment type="caution">
    <text evidence="1">The sequence shown here is derived from an EMBL/GenBank/DDBJ whole genome shotgun (WGS) entry which is preliminary data.</text>
</comment>